<protein>
    <submittedName>
        <fullName evidence="3">FeS assembly SUF system protein</fullName>
    </submittedName>
</protein>
<dbReference type="PANTHER" id="PTHR42831">
    <property type="entry name" value="FE-S PROTEIN MATURATION AUXILIARY FACTOR YITW"/>
    <property type="match status" value="1"/>
</dbReference>
<sequence>MSVVDKSERKKKEAARKELKEAVIAVLRQVYDPEIPVNIYDLGLIYRVEVSSKGMVYLDMTLTAPGCPVAGTFPGTVESAVRSVPGVLDARVSLVWDPPWNQDNMSDEAKLTLGLL</sequence>
<dbReference type="SUPFAM" id="SSF117916">
    <property type="entry name" value="Fe-S cluster assembly (FSCA) domain-like"/>
    <property type="match status" value="1"/>
</dbReference>
<evidence type="ECO:0000313" key="2">
    <source>
        <dbReference type="EMBL" id="VFJ51203.1"/>
    </source>
</evidence>
<evidence type="ECO:0000313" key="3">
    <source>
        <dbReference type="EMBL" id="VFJ61198.1"/>
    </source>
</evidence>
<dbReference type="EMBL" id="CAADEW010000030">
    <property type="protein sequence ID" value="VFJ51203.1"/>
    <property type="molecule type" value="Genomic_DNA"/>
</dbReference>
<dbReference type="Gene3D" id="3.30.300.130">
    <property type="entry name" value="Fe-S cluster assembly (FSCA)"/>
    <property type="match status" value="1"/>
</dbReference>
<dbReference type="InterPro" id="IPR014291">
    <property type="entry name" value="SUF_FeS_clus_asmbl-assoc"/>
</dbReference>
<evidence type="ECO:0000259" key="1">
    <source>
        <dbReference type="Pfam" id="PF01883"/>
    </source>
</evidence>
<organism evidence="3">
    <name type="scientific">Candidatus Kentrum sp. FW</name>
    <dbReference type="NCBI Taxonomy" id="2126338"/>
    <lineage>
        <taxon>Bacteria</taxon>
        <taxon>Pseudomonadati</taxon>
        <taxon>Pseudomonadota</taxon>
        <taxon>Gammaproteobacteria</taxon>
        <taxon>Candidatus Kentrum</taxon>
    </lineage>
</organism>
<dbReference type="InterPro" id="IPR052339">
    <property type="entry name" value="Fe-S_Maturation_MIP18"/>
</dbReference>
<dbReference type="AlphaFoldDB" id="A0A450T480"/>
<dbReference type="PANTHER" id="PTHR42831:SF1">
    <property type="entry name" value="FE-S PROTEIN MATURATION AUXILIARY FACTOR YITW"/>
    <property type="match status" value="1"/>
</dbReference>
<dbReference type="NCBIfam" id="TIGR02945">
    <property type="entry name" value="SUF_assoc"/>
    <property type="match status" value="1"/>
</dbReference>
<feature type="domain" description="MIP18 family-like" evidence="1">
    <location>
        <begin position="20"/>
        <end position="93"/>
    </location>
</feature>
<reference evidence="3" key="1">
    <citation type="submission" date="2019-02" db="EMBL/GenBank/DDBJ databases">
        <authorList>
            <person name="Gruber-Vodicka R. H."/>
            <person name="Seah K. B. B."/>
        </authorList>
    </citation>
    <scope>NUCLEOTIDE SEQUENCE</scope>
    <source>
        <strain evidence="3">BECK_BZ106</strain>
        <strain evidence="2">BECK_BZ15</strain>
    </source>
</reference>
<dbReference type="Pfam" id="PF01883">
    <property type="entry name" value="FeS_assembly_P"/>
    <property type="match status" value="1"/>
</dbReference>
<dbReference type="EMBL" id="CAADFD010000064">
    <property type="protein sequence ID" value="VFJ61198.1"/>
    <property type="molecule type" value="Genomic_DNA"/>
</dbReference>
<proteinExistence type="predicted"/>
<dbReference type="InterPro" id="IPR002744">
    <property type="entry name" value="MIP18-like"/>
</dbReference>
<name>A0A450T480_9GAMM</name>
<gene>
    <name evidence="2" type="ORF">BECKFW1821A_GA0114235_103028</name>
    <name evidence="3" type="ORF">BECKFW1821B_GA0114236_10644</name>
</gene>
<dbReference type="InterPro" id="IPR034904">
    <property type="entry name" value="FSCA_dom_sf"/>
</dbReference>
<accession>A0A450T480</accession>